<dbReference type="EnsemblBacteria" id="CAK08310">
    <property type="protein sequence ID" value="CAK08310"/>
    <property type="gene ID" value="RL2820"/>
</dbReference>
<protein>
    <submittedName>
        <fullName evidence="1">Uncharacterized protein</fullName>
    </submittedName>
</protein>
<keyword evidence="2" id="KW-1185">Reference proteome</keyword>
<accession>Q1MFG4</accession>
<evidence type="ECO:0000313" key="2">
    <source>
        <dbReference type="Proteomes" id="UP000006575"/>
    </source>
</evidence>
<proteinExistence type="predicted"/>
<dbReference type="eggNOG" id="ENOG50310NG">
    <property type="taxonomic scope" value="Bacteria"/>
</dbReference>
<reference evidence="1 2" key="1">
    <citation type="journal article" date="2006" name="Genome Biol.">
        <title>The genome of Rhizobium leguminosarum has recognizable core and accessory components.</title>
        <authorList>
            <person name="Young J.W."/>
            <person name="Crossman L.C."/>
            <person name="Johnston A.W.B."/>
            <person name="Thomson N.R."/>
            <person name="Ghazoui Z.F."/>
            <person name="Hull K.H."/>
            <person name="Wexler M."/>
            <person name="Curson A.R.J."/>
            <person name="Todd J.D."/>
            <person name="Poole P.S."/>
            <person name="Mauchline T.H."/>
            <person name="East A.K."/>
            <person name="Quail M.A."/>
            <person name="Churcher C."/>
            <person name="Arrowsmith C."/>
            <person name="Cherevach A."/>
            <person name="Chillingworth T."/>
            <person name="Clarke K."/>
            <person name="Cronin A."/>
            <person name="Davis P."/>
            <person name="Fraser A."/>
            <person name="Hance Z."/>
            <person name="Hauser H."/>
            <person name="Jagels K."/>
            <person name="Moule S."/>
            <person name="Mungall K."/>
            <person name="Norbertczak H."/>
            <person name="Rabbinowitsch E."/>
            <person name="Sanders M."/>
            <person name="Simmonds M."/>
            <person name="Whitehead S."/>
            <person name="Parkhill J."/>
        </authorList>
    </citation>
    <scope>NUCLEOTIDE SEQUENCE [LARGE SCALE GENOMIC DNA]</scope>
    <source>
        <strain evidence="2">DSM 114642 / LMG 32736 / 3841</strain>
    </source>
</reference>
<dbReference type="EMBL" id="AM236080">
    <property type="protein sequence ID" value="CAK08310.1"/>
    <property type="molecule type" value="Genomic_DNA"/>
</dbReference>
<sequence length="80" mass="8971">MRNASYLHQTGSRAMTVQVELPCPKCKSTKMKFERPEIRETDIITCAACGHNLGTMASIREKMNKAYQGLNQAGAKRKLQ</sequence>
<dbReference type="KEGG" id="rle:RL2820"/>
<dbReference type="Proteomes" id="UP000006575">
    <property type="component" value="Chromosome"/>
</dbReference>
<dbReference type="SUPFAM" id="SSF57783">
    <property type="entry name" value="Zinc beta-ribbon"/>
    <property type="match status" value="1"/>
</dbReference>
<name>Q1MFG4_RHIJ3</name>
<dbReference type="HOGENOM" id="CLU_205974_0_0_5"/>
<gene>
    <name evidence="1" type="ordered locus">RL2820</name>
</gene>
<organism evidence="1 2">
    <name type="scientific">Rhizobium johnstonii (strain DSM 114642 / LMG 32736 / 3841)</name>
    <name type="common">Rhizobium leguminosarum bv. viciae</name>
    <dbReference type="NCBI Taxonomy" id="216596"/>
    <lineage>
        <taxon>Bacteria</taxon>
        <taxon>Pseudomonadati</taxon>
        <taxon>Pseudomonadota</taxon>
        <taxon>Alphaproteobacteria</taxon>
        <taxon>Hyphomicrobiales</taxon>
        <taxon>Rhizobiaceae</taxon>
        <taxon>Rhizobium/Agrobacterium group</taxon>
        <taxon>Rhizobium</taxon>
        <taxon>Rhizobium johnstonii</taxon>
    </lineage>
</organism>
<dbReference type="AlphaFoldDB" id="Q1MFG4"/>
<evidence type="ECO:0000313" key="1">
    <source>
        <dbReference type="EMBL" id="CAK08310.1"/>
    </source>
</evidence>